<feature type="region of interest" description="Disordered" evidence="1">
    <location>
        <begin position="75"/>
        <end position="101"/>
    </location>
</feature>
<sequence>NKAVLHRKVHLAMPRASAAVNAGQVTTLLYQKLNSSKRIFFSWLILACFGCRYDAGGEGACLKRYTDPSFFRAHSAQHESDLQSSDNHSKPPAKEAHHNKYSKFKTGALSDMLQQLKYRHMIRRKRRQKHNFQNQGSSQDEASEPHVLSSADSPEASNSEAPCPAVPANKERSSDLVDRTSSFGAWLSPSAACCTDACENTPDNTDGSSSHGTNKADENANNATNSRSPLVDFIASRVESSPSKLSVKKHSDPLTKSFRNMAKKLLLEYESAENFRNSNLVHSEDVPDPDEVAFYSKTTKDTHQDAATSEQSDDPCE</sequence>
<reference evidence="2" key="4">
    <citation type="submission" date="2019-03" db="UniProtKB">
        <authorList>
            <consortium name="EnsemblPlants"/>
        </authorList>
    </citation>
    <scope>IDENTIFICATION</scope>
</reference>
<organism evidence="2 3">
    <name type="scientific">Aegilops tauschii subsp. strangulata</name>
    <name type="common">Goatgrass</name>
    <dbReference type="NCBI Taxonomy" id="200361"/>
    <lineage>
        <taxon>Eukaryota</taxon>
        <taxon>Viridiplantae</taxon>
        <taxon>Streptophyta</taxon>
        <taxon>Embryophyta</taxon>
        <taxon>Tracheophyta</taxon>
        <taxon>Spermatophyta</taxon>
        <taxon>Magnoliopsida</taxon>
        <taxon>Liliopsida</taxon>
        <taxon>Poales</taxon>
        <taxon>Poaceae</taxon>
        <taxon>BOP clade</taxon>
        <taxon>Pooideae</taxon>
        <taxon>Triticodae</taxon>
        <taxon>Triticeae</taxon>
        <taxon>Triticinae</taxon>
        <taxon>Aegilops</taxon>
    </lineage>
</organism>
<dbReference type="EnsemblPlants" id="AET2Gv20171100.3">
    <property type="protein sequence ID" value="AET2Gv20171100.3"/>
    <property type="gene ID" value="AET2Gv20171100"/>
</dbReference>
<name>A0A453AKE9_AEGTS</name>
<reference evidence="2" key="5">
    <citation type="journal article" date="2021" name="G3 (Bethesda)">
        <title>Aegilops tauschii genome assembly Aet v5.0 features greater sequence contiguity and improved annotation.</title>
        <authorList>
            <person name="Wang L."/>
            <person name="Zhu T."/>
            <person name="Rodriguez J.C."/>
            <person name="Deal K.R."/>
            <person name="Dubcovsky J."/>
            <person name="McGuire P.E."/>
            <person name="Lux T."/>
            <person name="Spannagl M."/>
            <person name="Mayer K.F.X."/>
            <person name="Baldrich P."/>
            <person name="Meyers B.C."/>
            <person name="Huo N."/>
            <person name="Gu Y.Q."/>
            <person name="Zhou H."/>
            <person name="Devos K.M."/>
            <person name="Bennetzen J.L."/>
            <person name="Unver T."/>
            <person name="Budak H."/>
            <person name="Gulick P.J."/>
            <person name="Galiba G."/>
            <person name="Kalapos B."/>
            <person name="Nelson D.R."/>
            <person name="Li P."/>
            <person name="You F.M."/>
            <person name="Luo M.C."/>
            <person name="Dvorak J."/>
        </authorList>
    </citation>
    <scope>NUCLEOTIDE SEQUENCE [LARGE SCALE GENOMIC DNA]</scope>
    <source>
        <strain evidence="2">cv. AL8/78</strain>
    </source>
</reference>
<protein>
    <submittedName>
        <fullName evidence="2">Uncharacterized protein</fullName>
    </submittedName>
</protein>
<feature type="region of interest" description="Disordered" evidence="1">
    <location>
        <begin position="126"/>
        <end position="177"/>
    </location>
</feature>
<evidence type="ECO:0000256" key="1">
    <source>
        <dbReference type="SAM" id="MobiDB-lite"/>
    </source>
</evidence>
<evidence type="ECO:0000313" key="3">
    <source>
        <dbReference type="Proteomes" id="UP000015105"/>
    </source>
</evidence>
<reference evidence="3" key="1">
    <citation type="journal article" date="2014" name="Science">
        <title>Ancient hybridizations among the ancestral genomes of bread wheat.</title>
        <authorList>
            <consortium name="International Wheat Genome Sequencing Consortium,"/>
            <person name="Marcussen T."/>
            <person name="Sandve S.R."/>
            <person name="Heier L."/>
            <person name="Spannagl M."/>
            <person name="Pfeifer M."/>
            <person name="Jakobsen K.S."/>
            <person name="Wulff B.B."/>
            <person name="Steuernagel B."/>
            <person name="Mayer K.F."/>
            <person name="Olsen O.A."/>
        </authorList>
    </citation>
    <scope>NUCLEOTIDE SEQUENCE [LARGE SCALE GENOMIC DNA]</scope>
    <source>
        <strain evidence="3">cv. AL8/78</strain>
    </source>
</reference>
<dbReference type="Proteomes" id="UP000015105">
    <property type="component" value="Chromosome 2D"/>
</dbReference>
<proteinExistence type="predicted"/>
<feature type="region of interest" description="Disordered" evidence="1">
    <location>
        <begin position="278"/>
        <end position="317"/>
    </location>
</feature>
<feature type="region of interest" description="Disordered" evidence="1">
    <location>
        <begin position="202"/>
        <end position="228"/>
    </location>
</feature>
<feature type="compositionally biased region" description="Polar residues" evidence="1">
    <location>
        <begin position="131"/>
        <end position="140"/>
    </location>
</feature>
<accession>A0A453AKE9</accession>
<dbReference type="STRING" id="200361.A0A453AKE9"/>
<dbReference type="Gene3D" id="6.10.280.150">
    <property type="match status" value="1"/>
</dbReference>
<reference evidence="2" key="3">
    <citation type="journal article" date="2017" name="Nature">
        <title>Genome sequence of the progenitor of the wheat D genome Aegilops tauschii.</title>
        <authorList>
            <person name="Luo M.C."/>
            <person name="Gu Y.Q."/>
            <person name="Puiu D."/>
            <person name="Wang H."/>
            <person name="Twardziok S.O."/>
            <person name="Deal K.R."/>
            <person name="Huo N."/>
            <person name="Zhu T."/>
            <person name="Wang L."/>
            <person name="Wang Y."/>
            <person name="McGuire P.E."/>
            <person name="Liu S."/>
            <person name="Long H."/>
            <person name="Ramasamy R.K."/>
            <person name="Rodriguez J.C."/>
            <person name="Van S.L."/>
            <person name="Yuan L."/>
            <person name="Wang Z."/>
            <person name="Xia Z."/>
            <person name="Xiao L."/>
            <person name="Anderson O.D."/>
            <person name="Ouyang S."/>
            <person name="Liang Y."/>
            <person name="Zimin A.V."/>
            <person name="Pertea G."/>
            <person name="Qi P."/>
            <person name="Bennetzen J.L."/>
            <person name="Dai X."/>
            <person name="Dawson M.W."/>
            <person name="Muller H.G."/>
            <person name="Kugler K."/>
            <person name="Rivarola-Duarte L."/>
            <person name="Spannagl M."/>
            <person name="Mayer K.F.X."/>
            <person name="Lu F.H."/>
            <person name="Bevan M.W."/>
            <person name="Leroy P."/>
            <person name="Li P."/>
            <person name="You F.M."/>
            <person name="Sun Q."/>
            <person name="Liu Z."/>
            <person name="Lyons E."/>
            <person name="Wicker T."/>
            <person name="Salzberg S.L."/>
            <person name="Devos K.M."/>
            <person name="Dvorak J."/>
        </authorList>
    </citation>
    <scope>NUCLEOTIDE SEQUENCE [LARGE SCALE GENOMIC DNA]</scope>
    <source>
        <strain evidence="2">cv. AL8/78</strain>
    </source>
</reference>
<keyword evidence="3" id="KW-1185">Reference proteome</keyword>
<evidence type="ECO:0000313" key="2">
    <source>
        <dbReference type="EnsemblPlants" id="AET2Gv20171100.3"/>
    </source>
</evidence>
<feature type="compositionally biased region" description="Polar residues" evidence="1">
    <location>
        <begin position="150"/>
        <end position="160"/>
    </location>
</feature>
<dbReference type="Gramene" id="AET2Gv20171100.3">
    <property type="protein sequence ID" value="AET2Gv20171100.3"/>
    <property type="gene ID" value="AET2Gv20171100"/>
</dbReference>
<dbReference type="AlphaFoldDB" id="A0A453AKE9"/>
<reference evidence="3" key="2">
    <citation type="journal article" date="2017" name="Nat. Plants">
        <title>The Aegilops tauschii genome reveals multiple impacts of transposons.</title>
        <authorList>
            <person name="Zhao G."/>
            <person name="Zou C."/>
            <person name="Li K."/>
            <person name="Wang K."/>
            <person name="Li T."/>
            <person name="Gao L."/>
            <person name="Zhang X."/>
            <person name="Wang H."/>
            <person name="Yang Z."/>
            <person name="Liu X."/>
            <person name="Jiang W."/>
            <person name="Mao L."/>
            <person name="Kong X."/>
            <person name="Jiao Y."/>
            <person name="Jia J."/>
        </authorList>
    </citation>
    <scope>NUCLEOTIDE SEQUENCE [LARGE SCALE GENOMIC DNA]</scope>
    <source>
        <strain evidence="3">cv. AL8/78</strain>
    </source>
</reference>
<feature type="compositionally biased region" description="Basic and acidic residues" evidence="1">
    <location>
        <begin position="76"/>
        <end position="98"/>
    </location>
</feature>